<evidence type="ECO:0000256" key="1">
    <source>
        <dbReference type="SAM" id="SignalP"/>
    </source>
</evidence>
<feature type="signal peptide" evidence="1">
    <location>
        <begin position="1"/>
        <end position="19"/>
    </location>
</feature>
<evidence type="ECO:0000313" key="2">
    <source>
        <dbReference type="EMBL" id="KAF5823748.1"/>
    </source>
</evidence>
<feature type="chain" id="PRO_5012468172" evidence="1">
    <location>
        <begin position="20"/>
        <end position="84"/>
    </location>
</feature>
<dbReference type="Proteomes" id="UP000215914">
    <property type="component" value="Chromosome 1"/>
</dbReference>
<organism evidence="3 4">
    <name type="scientific">Helianthus annuus</name>
    <name type="common">Common sunflower</name>
    <dbReference type="NCBI Taxonomy" id="4232"/>
    <lineage>
        <taxon>Eukaryota</taxon>
        <taxon>Viridiplantae</taxon>
        <taxon>Streptophyta</taxon>
        <taxon>Embryophyta</taxon>
        <taxon>Tracheophyta</taxon>
        <taxon>Spermatophyta</taxon>
        <taxon>Magnoliopsida</taxon>
        <taxon>eudicotyledons</taxon>
        <taxon>Gunneridae</taxon>
        <taxon>Pentapetalae</taxon>
        <taxon>asterids</taxon>
        <taxon>campanulids</taxon>
        <taxon>Asterales</taxon>
        <taxon>Asteraceae</taxon>
        <taxon>Asteroideae</taxon>
        <taxon>Heliantheae alliance</taxon>
        <taxon>Heliantheae</taxon>
        <taxon>Helianthus</taxon>
    </lineage>
</organism>
<dbReference type="EMBL" id="MNCJ02000316">
    <property type="protein sequence ID" value="KAF5823748.1"/>
    <property type="molecule type" value="Genomic_DNA"/>
</dbReference>
<dbReference type="AlphaFoldDB" id="A0A251VTA8"/>
<keyword evidence="4" id="KW-1185">Reference proteome</keyword>
<gene>
    <name evidence="3" type="ORF">HannXRQ_Chr01g0029041</name>
    <name evidence="2" type="ORF">HanXRQr2_Chr01g0041661</name>
</gene>
<dbReference type="Gramene" id="mRNA:HanXRQr2_Chr01g0041661">
    <property type="protein sequence ID" value="mRNA:HanXRQr2_Chr01g0041661"/>
    <property type="gene ID" value="HanXRQr2_Chr01g0041661"/>
</dbReference>
<protein>
    <submittedName>
        <fullName evidence="3">Uncharacterized protein</fullName>
    </submittedName>
</protein>
<reference evidence="2" key="3">
    <citation type="submission" date="2020-06" db="EMBL/GenBank/DDBJ databases">
        <title>Helianthus annuus Genome sequencing and assembly Release 2.</title>
        <authorList>
            <person name="Gouzy J."/>
            <person name="Langlade N."/>
            <person name="Munos S."/>
        </authorList>
    </citation>
    <scope>NUCLEOTIDE SEQUENCE</scope>
    <source>
        <tissue evidence="2">Leaves</tissue>
    </source>
</reference>
<reference evidence="2 4" key="1">
    <citation type="journal article" date="2017" name="Nature">
        <title>The sunflower genome provides insights into oil metabolism, flowering and Asterid evolution.</title>
        <authorList>
            <person name="Badouin H."/>
            <person name="Gouzy J."/>
            <person name="Grassa C.J."/>
            <person name="Murat F."/>
            <person name="Staton S.E."/>
            <person name="Cottret L."/>
            <person name="Lelandais-Briere C."/>
            <person name="Owens G.L."/>
            <person name="Carrere S."/>
            <person name="Mayjonade B."/>
            <person name="Legrand L."/>
            <person name="Gill N."/>
            <person name="Kane N.C."/>
            <person name="Bowers J.E."/>
            <person name="Hubner S."/>
            <person name="Bellec A."/>
            <person name="Berard A."/>
            <person name="Berges H."/>
            <person name="Blanchet N."/>
            <person name="Boniface M.C."/>
            <person name="Brunel D."/>
            <person name="Catrice O."/>
            <person name="Chaidir N."/>
            <person name="Claudel C."/>
            <person name="Donnadieu C."/>
            <person name="Faraut T."/>
            <person name="Fievet G."/>
            <person name="Helmstetter N."/>
            <person name="King M."/>
            <person name="Knapp S.J."/>
            <person name="Lai Z."/>
            <person name="Le Paslier M.C."/>
            <person name="Lippi Y."/>
            <person name="Lorenzon L."/>
            <person name="Mandel J.R."/>
            <person name="Marage G."/>
            <person name="Marchand G."/>
            <person name="Marquand E."/>
            <person name="Bret-Mestries E."/>
            <person name="Morien E."/>
            <person name="Nambeesan S."/>
            <person name="Nguyen T."/>
            <person name="Pegot-Espagnet P."/>
            <person name="Pouilly N."/>
            <person name="Raftis F."/>
            <person name="Sallet E."/>
            <person name="Schiex T."/>
            <person name="Thomas J."/>
            <person name="Vandecasteele C."/>
            <person name="Vares D."/>
            <person name="Vear F."/>
            <person name="Vautrin S."/>
            <person name="Crespi M."/>
            <person name="Mangin B."/>
            <person name="Burke J.M."/>
            <person name="Salse J."/>
            <person name="Munos S."/>
            <person name="Vincourt P."/>
            <person name="Rieseberg L.H."/>
            <person name="Langlade N.B."/>
        </authorList>
    </citation>
    <scope>NUCLEOTIDE SEQUENCE [LARGE SCALE GENOMIC DNA]</scope>
    <source>
        <strain evidence="4">cv. SF193</strain>
        <tissue evidence="2">Leaves</tissue>
    </source>
</reference>
<reference evidence="3" key="2">
    <citation type="submission" date="2017-02" db="EMBL/GenBank/DDBJ databases">
        <title>Sunflower complete genome.</title>
        <authorList>
            <person name="Langlade N."/>
            <person name="Munos S."/>
        </authorList>
    </citation>
    <scope>NUCLEOTIDE SEQUENCE [LARGE SCALE GENOMIC DNA]</scope>
    <source>
        <tissue evidence="3">Leaves</tissue>
    </source>
</reference>
<evidence type="ECO:0000313" key="3">
    <source>
        <dbReference type="EMBL" id="OTG38373.1"/>
    </source>
</evidence>
<accession>A0A251VTA8</accession>
<proteinExistence type="predicted"/>
<sequence>MKLIISMFITLLLVITASAQNDVGIINEGGEGDDIDRPTCEALENLPSGNCGRGDCHTLCTDLHGSGAWGECSGATECQCHFHC</sequence>
<keyword evidence="1" id="KW-0732">Signal</keyword>
<name>A0A251VTA8_HELAN</name>
<dbReference type="InParanoid" id="A0A251VTA8"/>
<dbReference type="EMBL" id="CM007890">
    <property type="protein sequence ID" value="OTG38373.1"/>
    <property type="molecule type" value="Genomic_DNA"/>
</dbReference>
<evidence type="ECO:0000313" key="4">
    <source>
        <dbReference type="Proteomes" id="UP000215914"/>
    </source>
</evidence>